<dbReference type="PROSITE" id="PS50801">
    <property type="entry name" value="STAS"/>
    <property type="match status" value="1"/>
</dbReference>
<protein>
    <recommendedName>
        <fullName evidence="6">STAS domain-containing protein</fullName>
    </recommendedName>
</protein>
<organism evidence="7">
    <name type="scientific">Lichtheimia ramosa</name>
    <dbReference type="NCBI Taxonomy" id="688394"/>
    <lineage>
        <taxon>Eukaryota</taxon>
        <taxon>Fungi</taxon>
        <taxon>Fungi incertae sedis</taxon>
        <taxon>Mucoromycota</taxon>
        <taxon>Mucoromycotina</taxon>
        <taxon>Mucoromycetes</taxon>
        <taxon>Mucorales</taxon>
        <taxon>Lichtheimiaceae</taxon>
        <taxon>Lichtheimia</taxon>
    </lineage>
</organism>
<dbReference type="EMBL" id="LK023325">
    <property type="protein sequence ID" value="CDS08484.1"/>
    <property type="molecule type" value="Genomic_DNA"/>
</dbReference>
<gene>
    <name evidence="7" type="ORF">LRAMOSA09846</name>
</gene>
<dbReference type="GO" id="GO:0016020">
    <property type="term" value="C:membrane"/>
    <property type="evidence" value="ECO:0007669"/>
    <property type="project" value="UniProtKB-SubCell"/>
</dbReference>
<feature type="transmembrane region" description="Helical" evidence="5">
    <location>
        <begin position="215"/>
        <end position="239"/>
    </location>
</feature>
<dbReference type="InterPro" id="IPR001902">
    <property type="entry name" value="SLC26A/SulP_fam"/>
</dbReference>
<evidence type="ECO:0000313" key="7">
    <source>
        <dbReference type="EMBL" id="CDS08484.1"/>
    </source>
</evidence>
<feature type="transmembrane region" description="Helical" evidence="5">
    <location>
        <begin position="259"/>
        <end position="281"/>
    </location>
</feature>
<dbReference type="InterPro" id="IPR011547">
    <property type="entry name" value="SLC26A/SulP_dom"/>
</dbReference>
<dbReference type="SUPFAM" id="SSF52091">
    <property type="entry name" value="SpoIIaa-like"/>
    <property type="match status" value="1"/>
</dbReference>
<dbReference type="GO" id="GO:0055085">
    <property type="term" value="P:transmembrane transport"/>
    <property type="evidence" value="ECO:0007669"/>
    <property type="project" value="InterPro"/>
</dbReference>
<keyword evidence="2 5" id="KW-0812">Transmembrane</keyword>
<accession>A0A077WN55</accession>
<evidence type="ECO:0000256" key="5">
    <source>
        <dbReference type="SAM" id="Phobius"/>
    </source>
</evidence>
<keyword evidence="4 5" id="KW-0472">Membrane</keyword>
<feature type="transmembrane region" description="Helical" evidence="5">
    <location>
        <begin position="144"/>
        <end position="164"/>
    </location>
</feature>
<evidence type="ECO:0000259" key="6">
    <source>
        <dbReference type="PROSITE" id="PS50801"/>
    </source>
</evidence>
<dbReference type="CDD" id="cd07042">
    <property type="entry name" value="STAS_SulP_like_sulfate_transporter"/>
    <property type="match status" value="1"/>
</dbReference>
<dbReference type="OrthoDB" id="288203at2759"/>
<dbReference type="Pfam" id="PF01740">
    <property type="entry name" value="STAS"/>
    <property type="match status" value="1"/>
</dbReference>
<name>A0A077WN55_9FUNG</name>
<evidence type="ECO:0000256" key="4">
    <source>
        <dbReference type="ARBA" id="ARBA00023136"/>
    </source>
</evidence>
<comment type="subcellular location">
    <subcellularLocation>
        <location evidence="1">Membrane</location>
        <topology evidence="1">Multi-pass membrane protein</topology>
    </subcellularLocation>
</comment>
<proteinExistence type="predicted"/>
<evidence type="ECO:0000256" key="2">
    <source>
        <dbReference type="ARBA" id="ARBA00022692"/>
    </source>
</evidence>
<dbReference type="PANTHER" id="PTHR11814">
    <property type="entry name" value="SULFATE TRANSPORTER"/>
    <property type="match status" value="1"/>
</dbReference>
<sequence>MKRSDYPTVESYAALESTSSQSTPTTASLFDKLTIIRYLRSYFSHTFPLFQWINRYNVPWFCQDLIAGMTVGVITVPQAMAYARLANLDPQYGLYTSFAGTTLYCLFGTSKDISVGPITTVSLLVGQTISEVLQKHPTISAEQVGAILALIAGFIALVIGLMRLGILVDFIPGPAVGGYMTGSAITIALSQLPALNGTSDLVDTHQPPFKVLYDFITHLSSTCPDIIFGLLSLIALYIIKISCVQHTASTEGKETNHVFYYLGIMRAGLVVVIGTTLSYMVHHTSADEPIRVIKTVPSGFDALGVPALDKQIIHDTMHVIPPMIMMLVMEHVSVAKTFGRLSNYTVDPSQEIVSIGMCNIASAFFGGYPCTGAFSRTAIMNRSGARTPLAAAFSGFMLILALFVLTPAFYYIPDAVLAAIVIHAVSDLVSSPTYLEELWKARAVDFWIWVVAVGVAFVTDVEKGIYAAVGLALASLLFDIARPEIMNNVTSPSNNNQYLLHCPEDILVFRPGQSILYPNASHLSDSILQIVKTQTSPGAINDDNQEQIQADQAWNECRSLLSSQQRQISLSAIVIDMCAVQQIDATALQTLIGLRANIDAYAGHPVRWVFVDVKKSVHEKLKAFGFVPWQTNNSSMDSVVDISSSGGSVYFFRDMQTAMMSMERWQ</sequence>
<evidence type="ECO:0000256" key="3">
    <source>
        <dbReference type="ARBA" id="ARBA00022989"/>
    </source>
</evidence>
<feature type="domain" description="STAS" evidence="6">
    <location>
        <begin position="504"/>
        <end position="662"/>
    </location>
</feature>
<feature type="transmembrane region" description="Helical" evidence="5">
    <location>
        <begin position="352"/>
        <end position="375"/>
    </location>
</feature>
<dbReference type="Gene3D" id="3.30.750.24">
    <property type="entry name" value="STAS domain"/>
    <property type="match status" value="1"/>
</dbReference>
<dbReference type="InterPro" id="IPR002645">
    <property type="entry name" value="STAS_dom"/>
</dbReference>
<dbReference type="NCBIfam" id="TIGR00815">
    <property type="entry name" value="sulP"/>
    <property type="match status" value="1"/>
</dbReference>
<evidence type="ECO:0000256" key="1">
    <source>
        <dbReference type="ARBA" id="ARBA00004141"/>
    </source>
</evidence>
<reference evidence="7" key="1">
    <citation type="journal article" date="2014" name="Genome Announc.">
        <title>De novo whole-genome sequence and genome annotation of Lichtheimia ramosa.</title>
        <authorList>
            <person name="Linde J."/>
            <person name="Schwartze V."/>
            <person name="Binder U."/>
            <person name="Lass-Florl C."/>
            <person name="Voigt K."/>
            <person name="Horn F."/>
        </authorList>
    </citation>
    <scope>NUCLEOTIDE SEQUENCE</scope>
    <source>
        <strain evidence="7">JMRC FSU:6197</strain>
    </source>
</reference>
<dbReference type="AlphaFoldDB" id="A0A077WN55"/>
<keyword evidence="3 5" id="KW-1133">Transmembrane helix</keyword>
<dbReference type="InterPro" id="IPR036513">
    <property type="entry name" value="STAS_dom_sf"/>
</dbReference>
<dbReference type="Pfam" id="PF00916">
    <property type="entry name" value="Sulfate_transp"/>
    <property type="match status" value="1"/>
</dbReference>
<feature type="transmembrane region" description="Helical" evidence="5">
    <location>
        <begin position="387"/>
        <end position="405"/>
    </location>
</feature>